<dbReference type="InterPro" id="IPR005202">
    <property type="entry name" value="TF_GRAS"/>
</dbReference>
<dbReference type="Proteomes" id="UP001497522">
    <property type="component" value="Chromosome 19"/>
</dbReference>
<keyword evidence="5" id="KW-1185">Reference proteome</keyword>
<feature type="region of interest" description="Disordered" evidence="3">
    <location>
        <begin position="76"/>
        <end position="111"/>
    </location>
</feature>
<dbReference type="EMBL" id="OZ023720">
    <property type="protein sequence ID" value="CAK9870080.1"/>
    <property type="molecule type" value="Genomic_DNA"/>
</dbReference>
<accession>A0ABP1B504</accession>
<organism evidence="4 5">
    <name type="scientific">Sphagnum jensenii</name>
    <dbReference type="NCBI Taxonomy" id="128206"/>
    <lineage>
        <taxon>Eukaryota</taxon>
        <taxon>Viridiplantae</taxon>
        <taxon>Streptophyta</taxon>
        <taxon>Embryophyta</taxon>
        <taxon>Bryophyta</taxon>
        <taxon>Sphagnophytina</taxon>
        <taxon>Sphagnopsida</taxon>
        <taxon>Sphagnales</taxon>
        <taxon>Sphagnaceae</taxon>
        <taxon>Sphagnum</taxon>
    </lineage>
</organism>
<feature type="region of interest" description="Disordered" evidence="3">
    <location>
        <begin position="130"/>
        <end position="156"/>
    </location>
</feature>
<evidence type="ECO:0000313" key="5">
    <source>
        <dbReference type="Proteomes" id="UP001497522"/>
    </source>
</evidence>
<dbReference type="PANTHER" id="PTHR31636">
    <property type="entry name" value="OSJNBA0084A10.13 PROTEIN-RELATED"/>
    <property type="match status" value="1"/>
</dbReference>
<evidence type="ECO:0000256" key="3">
    <source>
        <dbReference type="SAM" id="MobiDB-lite"/>
    </source>
</evidence>
<feature type="compositionally biased region" description="Low complexity" evidence="3">
    <location>
        <begin position="95"/>
        <end position="110"/>
    </location>
</feature>
<proteinExistence type="predicted"/>
<protein>
    <submittedName>
        <fullName evidence="4">Uncharacterized protein</fullName>
    </submittedName>
</protein>
<keyword evidence="1" id="KW-0805">Transcription regulation</keyword>
<reference evidence="4" key="1">
    <citation type="submission" date="2024-03" db="EMBL/GenBank/DDBJ databases">
        <authorList>
            <consortium name="ELIXIR-Norway"/>
            <consortium name="Elixir Norway"/>
        </authorList>
    </citation>
    <scope>NUCLEOTIDE SEQUENCE</scope>
</reference>
<name>A0ABP1B504_9BRYO</name>
<keyword evidence="2" id="KW-0804">Transcription</keyword>
<gene>
    <name evidence="4" type="ORF">CSSPJE1EN2_LOCUS12817</name>
</gene>
<evidence type="ECO:0000256" key="1">
    <source>
        <dbReference type="ARBA" id="ARBA00023015"/>
    </source>
</evidence>
<sequence length="585" mass="63748">MMQYRPELGSIGLTLRYPSASQSRDHRDYFTDTANSQQTASYYTSCSTTNTTRQAFEDNNQRTSHFVACNTSYASLKPSRDQSSPVSTLSPPDVSTTATTTTTGGSAAGAEMSGEVVQMLQVLESALLDDDEDDDMNGSFHQGAAGSAGGADHHMSVSEAGSSWADAFVDILGAESCCTQQPLDQLKATAMEMQQPSVMSSSLKSLLETSQLERLLVTCAEAVAENDFQKANVVIAKLNHMVSIHGDPMQRLAAYMLEGLVARMVSSGGGLYKTLKCKVAPAAGGGDLLSAMQVLYDVCPYFKFGYMAANGAIAEAFQNEDRVHIIDFEINQGVQWSTLIQALAARPGGPPHLRITGVDDPSSEMTPPGGLKLVGNRLRKLAQSVGVPFVFHAVEKKCPEVQAWMLERQHGEALAVNFALQLHHVPDESVCTTNPRDRMLQMVKSLGPKVVTLVEQEANTNTAPFLPRFIEAMKYYSAVFQSLDVTLGRDSHERINVEQQCLARDLVNVIACEGAERVERHEMLGKWRARMSMAGFRPRSLSASVNNTIKVLLKAYSDKYRLQEEGGALSLGWMNRSLIVASAWH</sequence>
<feature type="compositionally biased region" description="Polar residues" evidence="3">
    <location>
        <begin position="81"/>
        <end position="94"/>
    </location>
</feature>
<evidence type="ECO:0000313" key="4">
    <source>
        <dbReference type="EMBL" id="CAK9870080.1"/>
    </source>
</evidence>
<evidence type="ECO:0000256" key="2">
    <source>
        <dbReference type="ARBA" id="ARBA00023163"/>
    </source>
</evidence>
<dbReference type="PROSITE" id="PS50985">
    <property type="entry name" value="GRAS"/>
    <property type="match status" value="1"/>
</dbReference>
<dbReference type="Pfam" id="PF03514">
    <property type="entry name" value="GRAS"/>
    <property type="match status" value="1"/>
</dbReference>